<dbReference type="PANTHER" id="PTHR31472:SF18">
    <property type="entry name" value="OB DOMAIN-CONTAINING PROTEIN"/>
    <property type="match status" value="1"/>
</dbReference>
<evidence type="ECO:0000259" key="1">
    <source>
        <dbReference type="Pfam" id="PF21473"/>
    </source>
</evidence>
<dbReference type="Pfam" id="PF21473">
    <property type="entry name" value="OB_Ssb-like"/>
    <property type="match status" value="1"/>
</dbReference>
<accession>A0ABQ7XJM1</accession>
<sequence>GGPGGDDRLGSSLINSICSLWHKLFMLSIPVFLKVDQLKLGTSGHTLTVKVVGQTSVPQKPNAASSHLRPNRIAKCLVGDETASILFTARNDQVDLMKPGTTVKIDMFKGSMRLVVDKMGSC</sequence>
<dbReference type="SUPFAM" id="SSF50249">
    <property type="entry name" value="Nucleic acid-binding proteins"/>
    <property type="match status" value="1"/>
</dbReference>
<name>A0ABQ7XJM1_BRANA</name>
<protein>
    <recommendedName>
        <fullName evidence="1">Single-stranded DNA binding protein Ssb-like OB fold domain-containing protein</fullName>
    </recommendedName>
</protein>
<dbReference type="EMBL" id="JAGKQM010000019">
    <property type="protein sequence ID" value="KAH0856157.1"/>
    <property type="molecule type" value="Genomic_DNA"/>
</dbReference>
<feature type="non-terminal residue" evidence="2">
    <location>
        <position position="1"/>
    </location>
</feature>
<evidence type="ECO:0000313" key="3">
    <source>
        <dbReference type="Proteomes" id="UP000824890"/>
    </source>
</evidence>
<dbReference type="InterPro" id="IPR048970">
    <property type="entry name" value="OB_Ssb-like"/>
</dbReference>
<evidence type="ECO:0000313" key="2">
    <source>
        <dbReference type="EMBL" id="KAH0856157.1"/>
    </source>
</evidence>
<gene>
    <name evidence="2" type="ORF">HID58_084418</name>
</gene>
<dbReference type="InterPro" id="IPR012340">
    <property type="entry name" value="NA-bd_OB-fold"/>
</dbReference>
<proteinExistence type="predicted"/>
<keyword evidence="3" id="KW-1185">Reference proteome</keyword>
<organism evidence="2 3">
    <name type="scientific">Brassica napus</name>
    <name type="common">Rape</name>
    <dbReference type="NCBI Taxonomy" id="3708"/>
    <lineage>
        <taxon>Eukaryota</taxon>
        <taxon>Viridiplantae</taxon>
        <taxon>Streptophyta</taxon>
        <taxon>Embryophyta</taxon>
        <taxon>Tracheophyta</taxon>
        <taxon>Spermatophyta</taxon>
        <taxon>Magnoliopsida</taxon>
        <taxon>eudicotyledons</taxon>
        <taxon>Gunneridae</taxon>
        <taxon>Pentapetalae</taxon>
        <taxon>rosids</taxon>
        <taxon>malvids</taxon>
        <taxon>Brassicales</taxon>
        <taxon>Brassicaceae</taxon>
        <taxon>Brassiceae</taxon>
        <taxon>Brassica</taxon>
    </lineage>
</organism>
<dbReference type="PANTHER" id="PTHR31472">
    <property type="entry name" value="OS05G0244600 PROTEIN"/>
    <property type="match status" value="1"/>
</dbReference>
<reference evidence="2 3" key="1">
    <citation type="submission" date="2021-05" db="EMBL/GenBank/DDBJ databases">
        <title>Genome Assembly of Synthetic Allotetraploid Brassica napus Reveals Homoeologous Exchanges between Subgenomes.</title>
        <authorList>
            <person name="Davis J.T."/>
        </authorList>
    </citation>
    <scope>NUCLEOTIDE SEQUENCE [LARGE SCALE GENOMIC DNA]</scope>
    <source>
        <strain evidence="3">cv. Da-Ae</strain>
        <tissue evidence="2">Seedling</tissue>
    </source>
</reference>
<dbReference type="Proteomes" id="UP000824890">
    <property type="component" value="Unassembled WGS sequence"/>
</dbReference>
<comment type="caution">
    <text evidence="2">The sequence shown here is derived from an EMBL/GenBank/DDBJ whole genome shotgun (WGS) entry which is preliminary data.</text>
</comment>
<dbReference type="Gene3D" id="2.40.50.140">
    <property type="entry name" value="Nucleic acid-binding proteins"/>
    <property type="match status" value="1"/>
</dbReference>
<feature type="domain" description="Single-stranded DNA binding protein Ssb-like OB fold" evidence="1">
    <location>
        <begin position="38"/>
        <end position="121"/>
    </location>
</feature>